<dbReference type="AlphaFoldDB" id="A0A4R6INC3"/>
<proteinExistence type="predicted"/>
<evidence type="ECO:0000259" key="1">
    <source>
        <dbReference type="Pfam" id="PF18864"/>
    </source>
</evidence>
<keyword evidence="3" id="KW-1185">Reference proteome</keyword>
<dbReference type="InterPro" id="IPR041304">
    <property type="entry name" value="AbiTii"/>
</dbReference>
<dbReference type="Pfam" id="PF18864">
    <property type="entry name" value="AbiTii"/>
    <property type="match status" value="1"/>
</dbReference>
<evidence type="ECO:0000313" key="3">
    <source>
        <dbReference type="Proteomes" id="UP000295499"/>
    </source>
</evidence>
<gene>
    <name evidence="2" type="ORF">CLV32_0024</name>
</gene>
<evidence type="ECO:0000313" key="2">
    <source>
        <dbReference type="EMBL" id="TDO23739.1"/>
    </source>
</evidence>
<name>A0A4R6INC3_9SPHI</name>
<feature type="domain" description="AbiTii" evidence="1">
    <location>
        <begin position="2"/>
        <end position="199"/>
    </location>
</feature>
<dbReference type="RefSeq" id="WP_133551293.1">
    <property type="nucleotide sequence ID" value="NZ_SNWM01000001.1"/>
</dbReference>
<dbReference type="EMBL" id="SNWM01000001">
    <property type="protein sequence ID" value="TDO23739.1"/>
    <property type="molecule type" value="Genomic_DNA"/>
</dbReference>
<sequence>MQLIDTILNELTDNSLSLTSPLLKTKLLANRINNSTLLNWVNKELSGYKTQEELPEYRITHGEIVGDYINGNVKVSNHTLPIPRSDEAFDQKIRRFDVYDGVESLEQLNSNASATLVKEFSQPVTKVIQDVLSDHSNHSGHFTLLRTGVSVHGTFLQSVLNSIRNKLLDFMIELESEFGIQANIETLQSNHKKITTIMNTTINNNGDGNLINTGANANITGTFTVNKGNQEVLKKELESHNVAVEDVNHLLTIIDTEQPISNDNFGDKVNKWVYSMVGKAMDGSWKIGIGAAGGVLAKAIANYYGIGS</sequence>
<reference evidence="2 3" key="1">
    <citation type="submission" date="2019-03" db="EMBL/GenBank/DDBJ databases">
        <title>Genomic Encyclopedia of Archaeal and Bacterial Type Strains, Phase II (KMG-II): from individual species to whole genera.</title>
        <authorList>
            <person name="Goeker M."/>
        </authorList>
    </citation>
    <scope>NUCLEOTIDE SEQUENCE [LARGE SCALE GENOMIC DNA]</scope>
    <source>
        <strain evidence="2 3">DSM 19034</strain>
    </source>
</reference>
<dbReference type="OrthoDB" id="766804at2"/>
<comment type="caution">
    <text evidence="2">The sequence shown here is derived from an EMBL/GenBank/DDBJ whole genome shotgun (WGS) entry which is preliminary data.</text>
</comment>
<protein>
    <recommendedName>
        <fullName evidence="1">AbiTii domain-containing protein</fullName>
    </recommendedName>
</protein>
<organism evidence="2 3">
    <name type="scientific">Pedobacter duraquae</name>
    <dbReference type="NCBI Taxonomy" id="425511"/>
    <lineage>
        <taxon>Bacteria</taxon>
        <taxon>Pseudomonadati</taxon>
        <taxon>Bacteroidota</taxon>
        <taxon>Sphingobacteriia</taxon>
        <taxon>Sphingobacteriales</taxon>
        <taxon>Sphingobacteriaceae</taxon>
        <taxon>Pedobacter</taxon>
    </lineage>
</organism>
<accession>A0A4R6INC3</accession>
<dbReference type="Proteomes" id="UP000295499">
    <property type="component" value="Unassembled WGS sequence"/>
</dbReference>